<dbReference type="EMBL" id="JBHLTR010000036">
    <property type="protein sequence ID" value="MFC0560683.1"/>
    <property type="molecule type" value="Genomic_DNA"/>
</dbReference>
<evidence type="ECO:0000313" key="1">
    <source>
        <dbReference type="EMBL" id="MFC0560683.1"/>
    </source>
</evidence>
<proteinExistence type="predicted"/>
<dbReference type="RefSeq" id="WP_273846541.1">
    <property type="nucleotide sequence ID" value="NZ_JAQQWT010000017.1"/>
</dbReference>
<protein>
    <submittedName>
        <fullName evidence="1">Uncharacterized protein</fullName>
    </submittedName>
</protein>
<organism evidence="1 2">
    <name type="scientific">Halalkalibacter alkalisediminis</name>
    <dbReference type="NCBI Taxonomy" id="935616"/>
    <lineage>
        <taxon>Bacteria</taxon>
        <taxon>Bacillati</taxon>
        <taxon>Bacillota</taxon>
        <taxon>Bacilli</taxon>
        <taxon>Bacillales</taxon>
        <taxon>Bacillaceae</taxon>
        <taxon>Halalkalibacter</taxon>
    </lineage>
</organism>
<dbReference type="Proteomes" id="UP001589833">
    <property type="component" value="Unassembled WGS sequence"/>
</dbReference>
<keyword evidence="2" id="KW-1185">Reference proteome</keyword>
<name>A0ABV6NIV8_9BACI</name>
<comment type="caution">
    <text evidence="1">The sequence shown here is derived from an EMBL/GenBank/DDBJ whole genome shotgun (WGS) entry which is preliminary data.</text>
</comment>
<reference evidence="1 2" key="1">
    <citation type="submission" date="2024-09" db="EMBL/GenBank/DDBJ databases">
        <authorList>
            <person name="Sun Q."/>
            <person name="Mori K."/>
        </authorList>
    </citation>
    <scope>NUCLEOTIDE SEQUENCE [LARGE SCALE GENOMIC DNA]</scope>
    <source>
        <strain evidence="1 2">NCAIM B.02301</strain>
    </source>
</reference>
<accession>A0ABV6NIV8</accession>
<gene>
    <name evidence="1" type="ORF">ACFFH4_17005</name>
</gene>
<sequence length="99" mass="12186">MLLLLLLMLLSVGFFIELIQKYILRKKGLNWDEHWNELMKQEWFQKLLENREVKEWVESDKEHGLLHDPYYIRKIIDQEMHRETFITYVHGKTRLNKSG</sequence>
<evidence type="ECO:0000313" key="2">
    <source>
        <dbReference type="Proteomes" id="UP001589833"/>
    </source>
</evidence>